<accession>A0A381YF00</accession>
<name>A0A381YF00_9ZZZZ</name>
<sequence>MINKAKRKMLEGKPAVGAEVSLGSTLSAEIIAPLGFDFVLVDNQHGNWTDQATMLAFRSIVIGGSVPMARVRKNDFGLIGRLLDNGSMGVVVPMVNNAEEAEQAVYAARYPPLGGRSSGAFAVGIHGEDYDATANDEIFLAVQIETDEGAANAGEILSVDGIDGCWIGPGDLSRYMGLDLSTPEGRDAHTDAIRGVISDCKNVGKIPGIWTGTAQDANRWVSEGCLFVTAGTDGAWIGKMARQTLDELETS</sequence>
<dbReference type="SUPFAM" id="SSF51621">
    <property type="entry name" value="Phosphoenolpyruvate/pyruvate domain"/>
    <property type="match status" value="1"/>
</dbReference>
<dbReference type="GO" id="GO:0016832">
    <property type="term" value="F:aldehyde-lyase activity"/>
    <property type="evidence" value="ECO:0007669"/>
    <property type="project" value="TreeGrafter"/>
</dbReference>
<proteinExistence type="inferred from homology"/>
<dbReference type="GO" id="GO:0005737">
    <property type="term" value="C:cytoplasm"/>
    <property type="evidence" value="ECO:0007669"/>
    <property type="project" value="TreeGrafter"/>
</dbReference>
<gene>
    <name evidence="5" type="ORF">METZ01_LOCUS127995</name>
</gene>
<dbReference type="AlphaFoldDB" id="A0A381YF00"/>
<comment type="similarity">
    <text evidence="1">Belongs to the HpcH/HpaI aldolase family.</text>
</comment>
<evidence type="ECO:0000256" key="2">
    <source>
        <dbReference type="ARBA" id="ARBA00022723"/>
    </source>
</evidence>
<protein>
    <recommendedName>
        <fullName evidence="4">HpcH/HpaI aldolase/citrate lyase domain-containing protein</fullName>
    </recommendedName>
</protein>
<dbReference type="Pfam" id="PF03328">
    <property type="entry name" value="HpcH_HpaI"/>
    <property type="match status" value="1"/>
</dbReference>
<keyword evidence="3" id="KW-0456">Lyase</keyword>
<organism evidence="5">
    <name type="scientific">marine metagenome</name>
    <dbReference type="NCBI Taxonomy" id="408172"/>
    <lineage>
        <taxon>unclassified sequences</taxon>
        <taxon>metagenomes</taxon>
        <taxon>ecological metagenomes</taxon>
    </lineage>
</organism>
<feature type="domain" description="HpcH/HpaI aldolase/citrate lyase" evidence="4">
    <location>
        <begin position="25"/>
        <end position="235"/>
    </location>
</feature>
<evidence type="ECO:0000259" key="4">
    <source>
        <dbReference type="Pfam" id="PF03328"/>
    </source>
</evidence>
<dbReference type="PANTHER" id="PTHR30502:SF0">
    <property type="entry name" value="PHOSPHOENOLPYRUVATE CARBOXYLASE FAMILY PROTEIN"/>
    <property type="match status" value="1"/>
</dbReference>
<dbReference type="InterPro" id="IPR050251">
    <property type="entry name" value="HpcH-HpaI_aldolase"/>
</dbReference>
<dbReference type="PANTHER" id="PTHR30502">
    <property type="entry name" value="2-KETO-3-DEOXY-L-RHAMNONATE ALDOLASE"/>
    <property type="match status" value="1"/>
</dbReference>
<reference evidence="5" key="1">
    <citation type="submission" date="2018-05" db="EMBL/GenBank/DDBJ databases">
        <authorList>
            <person name="Lanie J.A."/>
            <person name="Ng W.-L."/>
            <person name="Kazmierczak K.M."/>
            <person name="Andrzejewski T.M."/>
            <person name="Davidsen T.M."/>
            <person name="Wayne K.J."/>
            <person name="Tettelin H."/>
            <person name="Glass J.I."/>
            <person name="Rusch D."/>
            <person name="Podicherti R."/>
            <person name="Tsui H.-C.T."/>
            <person name="Winkler M.E."/>
        </authorList>
    </citation>
    <scope>NUCLEOTIDE SEQUENCE</scope>
</reference>
<evidence type="ECO:0000256" key="1">
    <source>
        <dbReference type="ARBA" id="ARBA00005568"/>
    </source>
</evidence>
<keyword evidence="2" id="KW-0479">Metal-binding</keyword>
<dbReference type="InterPro" id="IPR040442">
    <property type="entry name" value="Pyrv_kinase-like_dom_sf"/>
</dbReference>
<dbReference type="GO" id="GO:0046872">
    <property type="term" value="F:metal ion binding"/>
    <property type="evidence" value="ECO:0007669"/>
    <property type="project" value="UniProtKB-KW"/>
</dbReference>
<dbReference type="InterPro" id="IPR015813">
    <property type="entry name" value="Pyrv/PenolPyrv_kinase-like_dom"/>
</dbReference>
<evidence type="ECO:0000256" key="3">
    <source>
        <dbReference type="ARBA" id="ARBA00023239"/>
    </source>
</evidence>
<dbReference type="Gene3D" id="3.20.20.60">
    <property type="entry name" value="Phosphoenolpyruvate-binding domains"/>
    <property type="match status" value="1"/>
</dbReference>
<dbReference type="InterPro" id="IPR005000">
    <property type="entry name" value="Aldolase/citrate-lyase_domain"/>
</dbReference>
<evidence type="ECO:0000313" key="5">
    <source>
        <dbReference type="EMBL" id="SVA75141.1"/>
    </source>
</evidence>
<dbReference type="EMBL" id="UINC01017989">
    <property type="protein sequence ID" value="SVA75141.1"/>
    <property type="molecule type" value="Genomic_DNA"/>
</dbReference>